<reference evidence="1 2" key="1">
    <citation type="submission" date="2019-05" db="EMBL/GenBank/DDBJ databases">
        <title>Kocuria coralli sp. nov., a novel actinobacterium isolated from coral reef seawater.</title>
        <authorList>
            <person name="Li J."/>
        </authorList>
    </citation>
    <scope>NUCLEOTIDE SEQUENCE [LARGE SCALE GENOMIC DNA]</scope>
    <source>
        <strain evidence="1 2">SCSIO 13007</strain>
    </source>
</reference>
<comment type="caution">
    <text evidence="1">The sequence shown here is derived from an EMBL/GenBank/DDBJ whole genome shotgun (WGS) entry which is preliminary data.</text>
</comment>
<sequence length="64" mass="7022">MSTATRDREYVISCARCAGHRAATSWVTTDPQFIWILGSQFGWAITVTNDGITAICPTCQDQTP</sequence>
<proteinExistence type="predicted"/>
<organism evidence="1 2">
    <name type="scientific">Kocuria coralli</name>
    <dbReference type="NCBI Taxonomy" id="1461025"/>
    <lineage>
        <taxon>Bacteria</taxon>
        <taxon>Bacillati</taxon>
        <taxon>Actinomycetota</taxon>
        <taxon>Actinomycetes</taxon>
        <taxon>Micrococcales</taxon>
        <taxon>Micrococcaceae</taxon>
        <taxon>Kocuria</taxon>
    </lineage>
</organism>
<evidence type="ECO:0000313" key="1">
    <source>
        <dbReference type="EMBL" id="KAA9393830.1"/>
    </source>
</evidence>
<protein>
    <submittedName>
        <fullName evidence="1">Uncharacterized protein</fullName>
    </submittedName>
</protein>
<dbReference type="RefSeq" id="WP_156125592.1">
    <property type="nucleotide sequence ID" value="NZ_ML708620.1"/>
</dbReference>
<dbReference type="Proteomes" id="UP000325957">
    <property type="component" value="Unassembled WGS sequence"/>
</dbReference>
<evidence type="ECO:0000313" key="2">
    <source>
        <dbReference type="Proteomes" id="UP000325957"/>
    </source>
</evidence>
<dbReference type="AlphaFoldDB" id="A0A5J5KX32"/>
<accession>A0A5J5KX32</accession>
<gene>
    <name evidence="1" type="ORF">FCK90_10480</name>
</gene>
<name>A0A5J5KX32_9MICC</name>
<keyword evidence="2" id="KW-1185">Reference proteome</keyword>
<dbReference type="EMBL" id="SZWF01000014">
    <property type="protein sequence ID" value="KAA9393830.1"/>
    <property type="molecule type" value="Genomic_DNA"/>
</dbReference>